<keyword evidence="2" id="KW-0238">DNA-binding</keyword>
<evidence type="ECO:0000256" key="2">
    <source>
        <dbReference type="ARBA" id="ARBA00023125"/>
    </source>
</evidence>
<dbReference type="AlphaFoldDB" id="A0A0A2FP17"/>
<dbReference type="InterPro" id="IPR020449">
    <property type="entry name" value="Tscrpt_reg_AraC-type_HTH"/>
</dbReference>
<name>A0A0A2FP17_9PORP</name>
<protein>
    <submittedName>
        <fullName evidence="5">Transcriptional regulator</fullName>
    </submittedName>
</protein>
<evidence type="ECO:0000259" key="4">
    <source>
        <dbReference type="PROSITE" id="PS01124"/>
    </source>
</evidence>
<dbReference type="InterPro" id="IPR037923">
    <property type="entry name" value="HTH-like"/>
</dbReference>
<dbReference type="SUPFAM" id="SSF46689">
    <property type="entry name" value="Homeodomain-like"/>
    <property type="match status" value="1"/>
</dbReference>
<dbReference type="RefSeq" id="WP_039423487.1">
    <property type="nucleotide sequence ID" value="NZ_JRAK01000036.1"/>
</dbReference>
<dbReference type="InterPro" id="IPR018060">
    <property type="entry name" value="HTH_AraC"/>
</dbReference>
<dbReference type="PANTHER" id="PTHR43280:SF32">
    <property type="entry name" value="TRANSCRIPTIONAL REGULATORY PROTEIN"/>
    <property type="match status" value="1"/>
</dbReference>
<keyword evidence="3" id="KW-0804">Transcription</keyword>
<dbReference type="GO" id="GO:0043565">
    <property type="term" value="F:sequence-specific DNA binding"/>
    <property type="evidence" value="ECO:0007669"/>
    <property type="project" value="InterPro"/>
</dbReference>
<dbReference type="InterPro" id="IPR009057">
    <property type="entry name" value="Homeodomain-like_sf"/>
</dbReference>
<comment type="caution">
    <text evidence="5">The sequence shown here is derived from an EMBL/GenBank/DDBJ whole genome shotgun (WGS) entry which is preliminary data.</text>
</comment>
<dbReference type="InterPro" id="IPR018062">
    <property type="entry name" value="HTH_AraC-typ_CS"/>
</dbReference>
<proteinExistence type="predicted"/>
<dbReference type="Gene3D" id="1.10.10.60">
    <property type="entry name" value="Homeodomain-like"/>
    <property type="match status" value="1"/>
</dbReference>
<dbReference type="EMBL" id="JRAK01000036">
    <property type="protein sequence ID" value="KGN92768.1"/>
    <property type="molecule type" value="Genomic_DNA"/>
</dbReference>
<sequence>MKIYKISDILDSIEPVQHYIGIFEETPDADIEWPHRHNFYSIVWFTQGKGLNVIDFEEYEICPQRIFTTNPRQIHNWEYSAETQGYFILMETSFAQQYNIDFSTPYQDIDKEEISFMETVLKKMLAEEDKQKQEIAISYFISLLKKGRTIYRSQDTLIFKYKKLLMENIHTNLPITAYTERLKTNPETLSELCKVQTGFSAKQLQLDMKITEAKRLLLYTSLNINKIAFKLGFEDNSYFAKIFRRKTSFSPTAFQKKYLKRS</sequence>
<evidence type="ECO:0000313" key="5">
    <source>
        <dbReference type="EMBL" id="KGN92768.1"/>
    </source>
</evidence>
<keyword evidence="6" id="KW-1185">Reference proteome</keyword>
<dbReference type="PROSITE" id="PS00041">
    <property type="entry name" value="HTH_ARAC_FAMILY_1"/>
    <property type="match status" value="1"/>
</dbReference>
<reference evidence="5 6" key="1">
    <citation type="submission" date="2014-08" db="EMBL/GenBank/DDBJ databases">
        <title>Porphyromonas gulae strain:COT-052_OH3439 Genome sequencing.</title>
        <authorList>
            <person name="Wallis C."/>
            <person name="Deusch O."/>
            <person name="O'Flynn C."/>
            <person name="Davis I."/>
            <person name="Jospin G."/>
            <person name="Darling A.E."/>
            <person name="Coil D.A."/>
            <person name="Alexiev A."/>
            <person name="Horsfall A."/>
            <person name="Kirkwood N."/>
            <person name="Harris S."/>
            <person name="Eisen J.A."/>
        </authorList>
    </citation>
    <scope>NUCLEOTIDE SEQUENCE [LARGE SCALE GENOMIC DNA]</scope>
    <source>
        <strain evidence="6">COT-052 OH3439</strain>
    </source>
</reference>
<evidence type="ECO:0000313" key="6">
    <source>
        <dbReference type="Proteomes" id="UP000030146"/>
    </source>
</evidence>
<dbReference type="Pfam" id="PF02311">
    <property type="entry name" value="AraC_binding"/>
    <property type="match status" value="1"/>
</dbReference>
<dbReference type="Pfam" id="PF12833">
    <property type="entry name" value="HTH_18"/>
    <property type="match status" value="1"/>
</dbReference>
<dbReference type="PRINTS" id="PR00032">
    <property type="entry name" value="HTHARAC"/>
</dbReference>
<dbReference type="PROSITE" id="PS01124">
    <property type="entry name" value="HTH_ARAC_FAMILY_2"/>
    <property type="match status" value="1"/>
</dbReference>
<dbReference type="PANTHER" id="PTHR43280">
    <property type="entry name" value="ARAC-FAMILY TRANSCRIPTIONAL REGULATOR"/>
    <property type="match status" value="1"/>
</dbReference>
<keyword evidence="1" id="KW-0805">Transcription regulation</keyword>
<organism evidence="5 6">
    <name type="scientific">Porphyromonas gulae</name>
    <dbReference type="NCBI Taxonomy" id="111105"/>
    <lineage>
        <taxon>Bacteria</taxon>
        <taxon>Pseudomonadati</taxon>
        <taxon>Bacteroidota</taxon>
        <taxon>Bacteroidia</taxon>
        <taxon>Bacteroidales</taxon>
        <taxon>Porphyromonadaceae</taxon>
        <taxon>Porphyromonas</taxon>
    </lineage>
</organism>
<dbReference type="SUPFAM" id="SSF51215">
    <property type="entry name" value="Regulatory protein AraC"/>
    <property type="match status" value="1"/>
</dbReference>
<dbReference type="SMART" id="SM00342">
    <property type="entry name" value="HTH_ARAC"/>
    <property type="match status" value="1"/>
</dbReference>
<gene>
    <name evidence="5" type="ORF">HR15_01870</name>
</gene>
<dbReference type="InterPro" id="IPR003313">
    <property type="entry name" value="AraC-bd"/>
</dbReference>
<evidence type="ECO:0000256" key="1">
    <source>
        <dbReference type="ARBA" id="ARBA00023015"/>
    </source>
</evidence>
<evidence type="ECO:0000256" key="3">
    <source>
        <dbReference type="ARBA" id="ARBA00023163"/>
    </source>
</evidence>
<dbReference type="GO" id="GO:0003700">
    <property type="term" value="F:DNA-binding transcription factor activity"/>
    <property type="evidence" value="ECO:0007669"/>
    <property type="project" value="InterPro"/>
</dbReference>
<accession>A0A0A2FP17</accession>
<dbReference type="Proteomes" id="UP000030146">
    <property type="component" value="Unassembled WGS sequence"/>
</dbReference>
<feature type="domain" description="HTH araC/xylS-type" evidence="4">
    <location>
        <begin position="159"/>
        <end position="257"/>
    </location>
</feature>